<dbReference type="GO" id="GO:0000155">
    <property type="term" value="F:phosphorelay sensor kinase activity"/>
    <property type="evidence" value="ECO:0007669"/>
    <property type="project" value="InterPro"/>
</dbReference>
<dbReference type="AlphaFoldDB" id="A0A1I1DXZ0"/>
<evidence type="ECO:0000256" key="3">
    <source>
        <dbReference type="ARBA" id="ARBA00012438"/>
    </source>
</evidence>
<dbReference type="SUPFAM" id="SSF47384">
    <property type="entry name" value="Homodimeric domain of signal transducing histidine kinase"/>
    <property type="match status" value="1"/>
</dbReference>
<reference evidence="10" key="1">
    <citation type="submission" date="2016-10" db="EMBL/GenBank/DDBJ databases">
        <authorList>
            <person name="Varghese N."/>
            <person name="Submissions S."/>
        </authorList>
    </citation>
    <scope>NUCLEOTIDE SEQUENCE [LARGE SCALE GENOMIC DNA]</scope>
    <source>
        <strain evidence="10">CGMCC 1.12041</strain>
    </source>
</reference>
<gene>
    <name evidence="9" type="ORF">SAMN05216204_101353</name>
</gene>
<keyword evidence="7" id="KW-0175">Coiled coil</keyword>
<dbReference type="CDD" id="cd00075">
    <property type="entry name" value="HATPase"/>
    <property type="match status" value="1"/>
</dbReference>
<dbReference type="EMBL" id="FOLD01000001">
    <property type="protein sequence ID" value="SFB77473.1"/>
    <property type="molecule type" value="Genomic_DNA"/>
</dbReference>
<evidence type="ECO:0000313" key="9">
    <source>
        <dbReference type="EMBL" id="SFB77473.1"/>
    </source>
</evidence>
<proteinExistence type="predicted"/>
<dbReference type="InterPro" id="IPR036097">
    <property type="entry name" value="HisK_dim/P_sf"/>
</dbReference>
<keyword evidence="6 9" id="KW-0418">Kinase</keyword>
<dbReference type="OrthoDB" id="9768069at2"/>
<dbReference type="InterPro" id="IPR003594">
    <property type="entry name" value="HATPase_dom"/>
</dbReference>
<evidence type="ECO:0000256" key="4">
    <source>
        <dbReference type="ARBA" id="ARBA00022553"/>
    </source>
</evidence>
<dbReference type="PANTHER" id="PTHR43547">
    <property type="entry name" value="TWO-COMPONENT HISTIDINE KINASE"/>
    <property type="match status" value="1"/>
</dbReference>
<dbReference type="InterPro" id="IPR005467">
    <property type="entry name" value="His_kinase_dom"/>
</dbReference>
<evidence type="ECO:0000256" key="7">
    <source>
        <dbReference type="SAM" id="Coils"/>
    </source>
</evidence>
<comment type="catalytic activity">
    <reaction evidence="1">
        <text>ATP + protein L-histidine = ADP + protein N-phospho-L-histidine.</text>
        <dbReference type="EC" id="2.7.13.3"/>
    </reaction>
</comment>
<dbReference type="InterPro" id="IPR036890">
    <property type="entry name" value="HATPase_C_sf"/>
</dbReference>
<dbReference type="GO" id="GO:0005886">
    <property type="term" value="C:plasma membrane"/>
    <property type="evidence" value="ECO:0007669"/>
    <property type="project" value="UniProtKB-SubCell"/>
</dbReference>
<comment type="subcellular location">
    <subcellularLocation>
        <location evidence="2">Cell inner membrane</location>
        <topology evidence="2">Multi-pass membrane protein</topology>
    </subcellularLocation>
</comment>
<dbReference type="EC" id="2.7.13.3" evidence="3"/>
<dbReference type="SMART" id="SM00387">
    <property type="entry name" value="HATPase_c"/>
    <property type="match status" value="2"/>
</dbReference>
<dbReference type="Pfam" id="PF00512">
    <property type="entry name" value="HisKA"/>
    <property type="match status" value="1"/>
</dbReference>
<evidence type="ECO:0000259" key="8">
    <source>
        <dbReference type="PROSITE" id="PS50109"/>
    </source>
</evidence>
<evidence type="ECO:0000256" key="1">
    <source>
        <dbReference type="ARBA" id="ARBA00000085"/>
    </source>
</evidence>
<dbReference type="SMART" id="SM00388">
    <property type="entry name" value="HisKA"/>
    <property type="match status" value="1"/>
</dbReference>
<dbReference type="Pfam" id="PF13581">
    <property type="entry name" value="HATPase_c_2"/>
    <property type="match status" value="1"/>
</dbReference>
<dbReference type="Proteomes" id="UP000198639">
    <property type="component" value="Unassembled WGS sequence"/>
</dbReference>
<dbReference type="STRING" id="1164594.SAMN05216204_101353"/>
<evidence type="ECO:0000256" key="5">
    <source>
        <dbReference type="ARBA" id="ARBA00022679"/>
    </source>
</evidence>
<dbReference type="Pfam" id="PF02518">
    <property type="entry name" value="HATPase_c"/>
    <property type="match status" value="1"/>
</dbReference>
<dbReference type="InterPro" id="IPR003661">
    <property type="entry name" value="HisK_dim/P_dom"/>
</dbReference>
<evidence type="ECO:0000313" key="10">
    <source>
        <dbReference type="Proteomes" id="UP000198639"/>
    </source>
</evidence>
<dbReference type="PROSITE" id="PS50109">
    <property type="entry name" value="HIS_KIN"/>
    <property type="match status" value="1"/>
</dbReference>
<name>A0A1I1DXZ0_9BURK</name>
<dbReference type="InterPro" id="IPR004358">
    <property type="entry name" value="Sig_transdc_His_kin-like_C"/>
</dbReference>
<accession>A0A1I1DXZ0</accession>
<keyword evidence="4" id="KW-0597">Phosphoprotein</keyword>
<organism evidence="9 10">
    <name type="scientific">Massilia yuzhufengensis</name>
    <dbReference type="NCBI Taxonomy" id="1164594"/>
    <lineage>
        <taxon>Bacteria</taxon>
        <taxon>Pseudomonadati</taxon>
        <taxon>Pseudomonadota</taxon>
        <taxon>Betaproteobacteria</taxon>
        <taxon>Burkholderiales</taxon>
        <taxon>Oxalobacteraceae</taxon>
        <taxon>Telluria group</taxon>
        <taxon>Massilia</taxon>
    </lineage>
</organism>
<evidence type="ECO:0000256" key="6">
    <source>
        <dbReference type="ARBA" id="ARBA00022777"/>
    </source>
</evidence>
<evidence type="ECO:0000256" key="2">
    <source>
        <dbReference type="ARBA" id="ARBA00004429"/>
    </source>
</evidence>
<feature type="coiled-coil region" evidence="7">
    <location>
        <begin position="164"/>
        <end position="222"/>
    </location>
</feature>
<sequence length="461" mass="48820">MPERHMPHPILTSAIVCELDVIASRQRARQIAAHCGFGSHDQARIATVVSELARNAFSYAVGGRVAFSLGVRGARQMLEVVVDDTGPGISDLDALLARAGESHHLAGSGLLAARRFMDSCDITTGSSGTRIVLVKLLPLASPAVTALELARDLAGVAMPSNVALSEAHHQNRELTDALAALQERQDELVEVSRRLEQTNARVEELNRLLNEKAASLMSADRQKNEFLSMLSHELRGPLSAAAMAAHLLKKNPGASTQTIGLGELINRQVGHMNRLVEDLLDVSRISRGLISIVKAPVDLRDVVNAAVEQIMPAAQRKGQRVELALPPAPCAVEGDATRLVQVIGNLLGNAIRYTGHGGHISLSLAQREGNCALQVADNGQGIAPELIPHLFDLYMQAEPSSERQHGGLGLGLALVKSLVALHGGTVTAASDGVGRGSRFDISLPLLQLQAAPAPTQAMSTA</sequence>
<dbReference type="SUPFAM" id="SSF55874">
    <property type="entry name" value="ATPase domain of HSP90 chaperone/DNA topoisomerase II/histidine kinase"/>
    <property type="match status" value="2"/>
</dbReference>
<dbReference type="Gene3D" id="3.30.565.10">
    <property type="entry name" value="Histidine kinase-like ATPase, C-terminal domain"/>
    <property type="match status" value="2"/>
</dbReference>
<dbReference type="PRINTS" id="PR00344">
    <property type="entry name" value="BCTRLSENSOR"/>
</dbReference>
<dbReference type="PANTHER" id="PTHR43547:SF2">
    <property type="entry name" value="HYBRID SIGNAL TRANSDUCTION HISTIDINE KINASE C"/>
    <property type="match status" value="1"/>
</dbReference>
<keyword evidence="5" id="KW-0808">Transferase</keyword>
<dbReference type="Gene3D" id="1.10.287.130">
    <property type="match status" value="1"/>
</dbReference>
<feature type="domain" description="Histidine kinase" evidence="8">
    <location>
        <begin position="229"/>
        <end position="447"/>
    </location>
</feature>
<keyword evidence="10" id="KW-1185">Reference proteome</keyword>
<dbReference type="FunFam" id="3.30.565.10:FF:000006">
    <property type="entry name" value="Sensor histidine kinase WalK"/>
    <property type="match status" value="1"/>
</dbReference>
<dbReference type="CDD" id="cd00082">
    <property type="entry name" value="HisKA"/>
    <property type="match status" value="1"/>
</dbReference>
<protein>
    <recommendedName>
        <fullName evidence="3">histidine kinase</fullName>
        <ecNumber evidence="3">2.7.13.3</ecNumber>
    </recommendedName>
</protein>